<feature type="compositionally biased region" description="Polar residues" evidence="1">
    <location>
        <begin position="446"/>
        <end position="455"/>
    </location>
</feature>
<dbReference type="RefSeq" id="XP_030764178.1">
    <property type="nucleotide sequence ID" value="XM_030908318.1"/>
</dbReference>
<dbReference type="OrthoDB" id="6747212at2759"/>
<evidence type="ECO:0000256" key="1">
    <source>
        <dbReference type="SAM" id="MobiDB-lite"/>
    </source>
</evidence>
<feature type="region of interest" description="Disordered" evidence="1">
    <location>
        <begin position="771"/>
        <end position="819"/>
    </location>
</feature>
<feature type="compositionally biased region" description="Low complexity" evidence="1">
    <location>
        <begin position="21"/>
        <end position="32"/>
    </location>
</feature>
<dbReference type="AlphaFoldDB" id="A0A6J2YLY2"/>
<feature type="compositionally biased region" description="Low complexity" evidence="1">
    <location>
        <begin position="566"/>
        <end position="582"/>
    </location>
</feature>
<keyword evidence="2" id="KW-1185">Reference proteome</keyword>
<proteinExistence type="predicted"/>
<dbReference type="RefSeq" id="XP_030764180.1">
    <property type="nucleotide sequence ID" value="XM_030908320.1"/>
</dbReference>
<feature type="compositionally biased region" description="Basic and acidic residues" evidence="1">
    <location>
        <begin position="457"/>
        <end position="478"/>
    </location>
</feature>
<accession>A0A6J2YLY2</accession>
<dbReference type="KEGG" id="soy:115888564"/>
<evidence type="ECO:0000313" key="2">
    <source>
        <dbReference type="Proteomes" id="UP000504635"/>
    </source>
</evidence>
<evidence type="ECO:0000313" key="4">
    <source>
        <dbReference type="RefSeq" id="XP_030764178.1"/>
    </source>
</evidence>
<sequence>METTTEKMYSGLSPSIDREQTNSASANKTTSTCQSMKMIPEETGRPSLVDLDSNDFLFRESLGVLSDSMLFRDSLTRDQLNLQAKKQLGNEDISFRDSLGLLNLSTIDVGRESLQIFNVRESLIGSTDIKNLLYSNKPSVQVTVSKTSDNVEYPSLGVLNEAFLYSDSRKLSSASSLLSCNPSFSFRSFNEPSPILPLGSFENDIDSKLVISDPLNEAFKFSMNNKCSVSQVISHNTLVSDLDNNESFRKRFQSLPTAVTFEENLKNTIEDAVCADDSVFLEGQKVAKDISNSFYIEDKSSDSSKYNLLDSIPEPNWPNDLDRSQSGSEKKIKYDKETVAKKIDQMLDLKPTNLDEKLNDNNCSNDNNMLQIPDLPKLPEDKSPANRSNISNNLSHNISKISQSSNESILKIIRNLSDFVKDKEGLSISRRSEYLHSLNSLASEISSTRSDQILSEDSGHSSVEEPHFKENRSSENRNDSNGCCTHSDLVHNKSDECHALDLSCRSKSGKENNKNVSNLRGISPGSVQKPPPYVSKTPKRNNLSSFNASAPSNDSHKRSTNDSNTSNKSGNISGRISNISQSKSAISGNIRKSTTGQVASKKGPMRAVLPLENMAKGSKSNVTPERNENMKLMIRSNRTSTPIHEVSLKPTLTSTPANVNVKDKAYVISPLSTKTKYYRSFSERLSSSASYKKPEKLKESTTNASKSLLKSVNKVEVSKIRRNSVSEGLTDNKNDKTEGSMRIKRSFSTGKEPKIMSALSKVRQNILSSPYYHTKGGTPKQSSVLTEHNKKSNPEVKGNESKLATFSASKKLGKENIKH</sequence>
<feature type="region of interest" description="Disordered" evidence="1">
    <location>
        <begin position="358"/>
        <end position="391"/>
    </location>
</feature>
<feature type="region of interest" description="Disordered" evidence="1">
    <location>
        <begin position="506"/>
        <end position="603"/>
    </location>
</feature>
<feature type="compositionally biased region" description="Polar residues" evidence="1">
    <location>
        <begin position="583"/>
        <end position="598"/>
    </location>
</feature>
<organism evidence="2 5">
    <name type="scientific">Sitophilus oryzae</name>
    <name type="common">Rice weevil</name>
    <name type="synonym">Curculio oryzae</name>
    <dbReference type="NCBI Taxonomy" id="7048"/>
    <lineage>
        <taxon>Eukaryota</taxon>
        <taxon>Metazoa</taxon>
        <taxon>Ecdysozoa</taxon>
        <taxon>Arthropoda</taxon>
        <taxon>Hexapoda</taxon>
        <taxon>Insecta</taxon>
        <taxon>Pterygota</taxon>
        <taxon>Neoptera</taxon>
        <taxon>Endopterygota</taxon>
        <taxon>Coleoptera</taxon>
        <taxon>Polyphaga</taxon>
        <taxon>Cucujiformia</taxon>
        <taxon>Curculionidae</taxon>
        <taxon>Dryophthorinae</taxon>
        <taxon>Sitophilus</taxon>
    </lineage>
</organism>
<dbReference type="Proteomes" id="UP000504635">
    <property type="component" value="Unplaced"/>
</dbReference>
<feature type="region of interest" description="Disordered" evidence="1">
    <location>
        <begin position="683"/>
        <end position="704"/>
    </location>
</feature>
<feature type="compositionally biased region" description="Polar residues" evidence="1">
    <location>
        <begin position="540"/>
        <end position="553"/>
    </location>
</feature>
<feature type="compositionally biased region" description="Basic and acidic residues" evidence="1">
    <location>
        <begin position="787"/>
        <end position="800"/>
    </location>
</feature>
<feature type="region of interest" description="Disordered" evidence="1">
    <location>
        <begin position="1"/>
        <end position="33"/>
    </location>
</feature>
<evidence type="ECO:0000313" key="5">
    <source>
        <dbReference type="RefSeq" id="XP_030764179.1"/>
    </source>
</evidence>
<name>A0A6J2YLY2_SITOR</name>
<feature type="region of interest" description="Disordered" evidence="1">
    <location>
        <begin position="446"/>
        <end position="479"/>
    </location>
</feature>
<dbReference type="RefSeq" id="XP_030764179.1">
    <property type="nucleotide sequence ID" value="XM_030908319.1"/>
</dbReference>
<evidence type="ECO:0000313" key="3">
    <source>
        <dbReference type="RefSeq" id="XP_030764177.1"/>
    </source>
</evidence>
<gene>
    <name evidence="3 4 5 6" type="primary">LOC115888564</name>
</gene>
<feature type="compositionally biased region" description="Basic and acidic residues" evidence="1">
    <location>
        <begin position="320"/>
        <end position="333"/>
    </location>
</feature>
<protein>
    <submittedName>
        <fullName evidence="3 4">Uncharacterized protein LOC115888564 isoform X1</fullName>
    </submittedName>
</protein>
<evidence type="ECO:0000313" key="6">
    <source>
        <dbReference type="RefSeq" id="XP_030764180.1"/>
    </source>
</evidence>
<dbReference type="GeneID" id="115888564"/>
<feature type="region of interest" description="Disordered" evidence="1">
    <location>
        <begin position="310"/>
        <end position="333"/>
    </location>
</feature>
<reference evidence="3 4" key="1">
    <citation type="submission" date="2025-04" db="UniProtKB">
        <authorList>
            <consortium name="RefSeq"/>
        </authorList>
    </citation>
    <scope>IDENTIFICATION</scope>
    <source>
        <tissue evidence="3 4">Gonads</tissue>
    </source>
</reference>
<dbReference type="RefSeq" id="XP_030764177.1">
    <property type="nucleotide sequence ID" value="XM_030908317.1"/>
</dbReference>